<dbReference type="OrthoDB" id="1524066at2"/>
<dbReference type="RefSeq" id="WP_107828518.1">
    <property type="nucleotide sequence ID" value="NZ_CP160205.1"/>
</dbReference>
<comment type="caution">
    <text evidence="1">The sequence shown here is derived from an EMBL/GenBank/DDBJ whole genome shotgun (WGS) entry which is preliminary data.</text>
</comment>
<proteinExistence type="predicted"/>
<dbReference type="AlphaFoldDB" id="A0A2T5J964"/>
<keyword evidence="2" id="KW-1185">Reference proteome</keyword>
<reference evidence="1 2" key="1">
    <citation type="submission" date="2018-04" db="EMBL/GenBank/DDBJ databases">
        <title>Genomic Encyclopedia of Archaeal and Bacterial Type Strains, Phase II (KMG-II): from individual species to whole genera.</title>
        <authorList>
            <person name="Goeker M."/>
        </authorList>
    </citation>
    <scope>NUCLEOTIDE SEQUENCE [LARGE SCALE GENOMIC DNA]</scope>
    <source>
        <strain evidence="1 2">DSM 26809</strain>
    </source>
</reference>
<accession>A0A2T5J964</accession>
<dbReference type="PROSITE" id="PS51257">
    <property type="entry name" value="PROKAR_LIPOPROTEIN"/>
    <property type="match status" value="1"/>
</dbReference>
<sequence length="134" mass="13784">MRKLLILAILLMVIGMIASCYNDNLSELTPASGVPGGTGAGSCDTAGTMSYANNIVPVLQTNCGINNSCHGTNNTSGYNLSTYTGVHSVALSGKLNASITWSGAVTPMPNGGTQMSSCNIIKIQKWINAGSLNN</sequence>
<dbReference type="Proteomes" id="UP000244168">
    <property type="component" value="Unassembled WGS sequence"/>
</dbReference>
<evidence type="ECO:0000313" key="1">
    <source>
        <dbReference type="EMBL" id="PTQ96549.1"/>
    </source>
</evidence>
<protein>
    <recommendedName>
        <fullName evidence="3">Cytochrome c domain-containing protein</fullName>
    </recommendedName>
</protein>
<organism evidence="1 2">
    <name type="scientific">Mucilaginibacter yixingensis</name>
    <dbReference type="NCBI Taxonomy" id="1295612"/>
    <lineage>
        <taxon>Bacteria</taxon>
        <taxon>Pseudomonadati</taxon>
        <taxon>Bacteroidota</taxon>
        <taxon>Sphingobacteriia</taxon>
        <taxon>Sphingobacteriales</taxon>
        <taxon>Sphingobacteriaceae</taxon>
        <taxon>Mucilaginibacter</taxon>
    </lineage>
</organism>
<evidence type="ECO:0000313" key="2">
    <source>
        <dbReference type="Proteomes" id="UP000244168"/>
    </source>
</evidence>
<dbReference type="EMBL" id="QAOQ01000004">
    <property type="protein sequence ID" value="PTQ96549.1"/>
    <property type="molecule type" value="Genomic_DNA"/>
</dbReference>
<evidence type="ECO:0008006" key="3">
    <source>
        <dbReference type="Google" id="ProtNLM"/>
    </source>
</evidence>
<gene>
    <name evidence="1" type="ORF">C8P68_10433</name>
</gene>
<name>A0A2T5J964_9SPHI</name>